<keyword evidence="2" id="KW-1185">Reference proteome</keyword>
<evidence type="ECO:0000313" key="2">
    <source>
        <dbReference type="Proteomes" id="UP001344658"/>
    </source>
</evidence>
<evidence type="ECO:0000313" key="1">
    <source>
        <dbReference type="EMBL" id="MEE4541264.1"/>
    </source>
</evidence>
<dbReference type="EMBL" id="JAZEWV010000002">
    <property type="protein sequence ID" value="MEE4541264.1"/>
    <property type="molecule type" value="Genomic_DNA"/>
</dbReference>
<dbReference type="Proteomes" id="UP001344658">
    <property type="component" value="Unassembled WGS sequence"/>
</dbReference>
<comment type="caution">
    <text evidence="1">The sequence shown here is derived from an EMBL/GenBank/DDBJ whole genome shotgun (WGS) entry which is preliminary data.</text>
</comment>
<reference evidence="1 2" key="1">
    <citation type="submission" date="2023-12" db="EMBL/GenBank/DDBJ databases">
        <title>Streptomyces sp. V4-01.</title>
        <authorList>
            <person name="Somphong A."/>
            <person name="Phongsopitanun W."/>
        </authorList>
    </citation>
    <scope>NUCLEOTIDE SEQUENCE [LARGE SCALE GENOMIC DNA]</scope>
    <source>
        <strain evidence="1 2">V4-01</strain>
    </source>
</reference>
<proteinExistence type="predicted"/>
<sequence length="183" mass="19376">MAPRTARTGPAAGTGPGAEAADRHWLGGARCAAGCALGFWSLTTLLDLAAGSLTPGRAGLWCALAAALFAVLLPPRVTAGRGRMAARGLLRVERVRTDALVAVRRQGGATSQTLVLQDVHGGRLHLDPRLLSEAPLLWHELDRGARISRAHGTLRCGQEVLRELETTIDRDLAHEVFRASGLD</sequence>
<accession>A0ABU7P7F0</accession>
<name>A0ABU7P7F0_9ACTN</name>
<organism evidence="1 2">
    <name type="scientific">Actinacidiphila polyblastidii</name>
    <dbReference type="NCBI Taxonomy" id="3110430"/>
    <lineage>
        <taxon>Bacteria</taxon>
        <taxon>Bacillati</taxon>
        <taxon>Actinomycetota</taxon>
        <taxon>Actinomycetes</taxon>
        <taxon>Kitasatosporales</taxon>
        <taxon>Streptomycetaceae</taxon>
        <taxon>Actinacidiphila</taxon>
    </lineage>
</organism>
<protein>
    <submittedName>
        <fullName evidence="1">Uncharacterized protein</fullName>
    </submittedName>
</protein>
<gene>
    <name evidence="1" type="ORF">V2S66_04700</name>
</gene>
<dbReference type="RefSeq" id="WP_330793137.1">
    <property type="nucleotide sequence ID" value="NZ_JAZEWV010000002.1"/>
</dbReference>